<evidence type="ECO:0000313" key="3">
    <source>
        <dbReference type="Proteomes" id="UP000199300"/>
    </source>
</evidence>
<proteinExistence type="predicted"/>
<keyword evidence="3" id="KW-1185">Reference proteome</keyword>
<accession>A0A1H8Q646</accession>
<gene>
    <name evidence="2" type="ORF">SAMN04488134_10848</name>
</gene>
<dbReference type="InterPro" id="IPR000182">
    <property type="entry name" value="GNAT_dom"/>
</dbReference>
<reference evidence="2 3" key="1">
    <citation type="submission" date="2016-10" db="EMBL/GenBank/DDBJ databases">
        <authorList>
            <person name="de Groot N.N."/>
        </authorList>
    </citation>
    <scope>NUCLEOTIDE SEQUENCE [LARGE SCALE GENOMIC DNA]</scope>
    <source>
        <strain evidence="2 3">CGMCC 1.10434</strain>
    </source>
</reference>
<keyword evidence="2" id="KW-0808">Transferase</keyword>
<sequence length="286" mass="32927">MEIRQLTEQDLPKYQAMQTGIADDYIIAVYKRLVTPPENALYGMFINNQLITVAGYTIFPGGNAMLGRLRSDLRFQGRGYATLLLKQIIEELSGIPTVKWLGGYTNMANKAAQRVLNKLAFSPVKSYYSLPLINRTAAGNRPGQPWDEITALPVKRDILANLANDALDIYHYECYYPFPYSHSLISDHKLGATRVFSNTANNRWLFISNDFKGESYAHIHYFWDDHFTQAGLFETIDLYLREEHEQQTPWFDFTINGFKEIPNQHAFDLLDGWILYGYSLNNMIKN</sequence>
<organism evidence="2 3">
    <name type="scientific">Amphibacillus marinus</name>
    <dbReference type="NCBI Taxonomy" id="872970"/>
    <lineage>
        <taxon>Bacteria</taxon>
        <taxon>Bacillati</taxon>
        <taxon>Bacillota</taxon>
        <taxon>Bacilli</taxon>
        <taxon>Bacillales</taxon>
        <taxon>Bacillaceae</taxon>
        <taxon>Amphibacillus</taxon>
    </lineage>
</organism>
<dbReference type="Gene3D" id="3.40.630.30">
    <property type="match status" value="1"/>
</dbReference>
<protein>
    <submittedName>
        <fullName evidence="2">Acetyltransferase (GNAT) family protein</fullName>
    </submittedName>
</protein>
<dbReference type="Proteomes" id="UP000199300">
    <property type="component" value="Unassembled WGS sequence"/>
</dbReference>
<name>A0A1H8Q646_9BACI</name>
<feature type="domain" description="N-acetyltransferase" evidence="1">
    <location>
        <begin position="1"/>
        <end position="147"/>
    </location>
</feature>
<evidence type="ECO:0000259" key="1">
    <source>
        <dbReference type="PROSITE" id="PS51186"/>
    </source>
</evidence>
<dbReference type="PROSITE" id="PS51186">
    <property type="entry name" value="GNAT"/>
    <property type="match status" value="1"/>
</dbReference>
<dbReference type="CDD" id="cd04301">
    <property type="entry name" value="NAT_SF"/>
    <property type="match status" value="1"/>
</dbReference>
<dbReference type="GO" id="GO:0016747">
    <property type="term" value="F:acyltransferase activity, transferring groups other than amino-acyl groups"/>
    <property type="evidence" value="ECO:0007669"/>
    <property type="project" value="InterPro"/>
</dbReference>
<dbReference type="InterPro" id="IPR016181">
    <property type="entry name" value="Acyl_CoA_acyltransferase"/>
</dbReference>
<dbReference type="AlphaFoldDB" id="A0A1H8Q646"/>
<dbReference type="EMBL" id="FODJ01000008">
    <property type="protein sequence ID" value="SEO49441.1"/>
    <property type="molecule type" value="Genomic_DNA"/>
</dbReference>
<dbReference type="OrthoDB" id="2423856at2"/>
<dbReference type="Pfam" id="PF00583">
    <property type="entry name" value="Acetyltransf_1"/>
    <property type="match status" value="1"/>
</dbReference>
<dbReference type="SUPFAM" id="SSF55729">
    <property type="entry name" value="Acyl-CoA N-acyltransferases (Nat)"/>
    <property type="match status" value="1"/>
</dbReference>
<evidence type="ECO:0000313" key="2">
    <source>
        <dbReference type="EMBL" id="SEO49441.1"/>
    </source>
</evidence>
<dbReference type="RefSeq" id="WP_091498286.1">
    <property type="nucleotide sequence ID" value="NZ_FODJ01000008.1"/>
</dbReference>